<dbReference type="InterPro" id="IPR001633">
    <property type="entry name" value="EAL_dom"/>
</dbReference>
<dbReference type="Proteomes" id="UP001180081">
    <property type="component" value="Unassembled WGS sequence"/>
</dbReference>
<dbReference type="EMBL" id="JAUFPU010000018">
    <property type="protein sequence ID" value="MDN3578623.1"/>
    <property type="molecule type" value="Genomic_DNA"/>
</dbReference>
<protein>
    <submittedName>
        <fullName evidence="2">EAL domain-containing protein</fullName>
    </submittedName>
</protein>
<comment type="caution">
    <text evidence="2">The sequence shown here is derived from an EMBL/GenBank/DDBJ whole genome shotgun (WGS) entry which is preliminary data.</text>
</comment>
<dbReference type="InterPro" id="IPR050706">
    <property type="entry name" value="Cyclic-di-GMP_PDE-like"/>
</dbReference>
<dbReference type="InterPro" id="IPR035919">
    <property type="entry name" value="EAL_sf"/>
</dbReference>
<evidence type="ECO:0000313" key="3">
    <source>
        <dbReference type="Proteomes" id="UP001180081"/>
    </source>
</evidence>
<sequence>MFSPISDRALHLAPARLPATLLLDLMRHQRYGVEYQPIIDIASSEAIAYEALARFYAADGQPLAPKAVFDALHASPLSLYQVEYDMKQLQLAHAPADASQLFVNLDPDAYGVTANEAEDPLLGLLASHEGLVVEIIENTDVADAQLSQQLAQAFSARGVRLALDDIGAPNSMLSLDVMMEVDWFKFDRSWLVRARDSRNRAALTHLIAFAHECHCKVILEGIERPEDLALARSLQVDCVQGFLYRKRFVSVSQAARPARTAA</sequence>
<gene>
    <name evidence="2" type="ORF">QWZ03_17790</name>
</gene>
<evidence type="ECO:0000313" key="2">
    <source>
        <dbReference type="EMBL" id="MDN3578623.1"/>
    </source>
</evidence>
<dbReference type="SUPFAM" id="SSF141868">
    <property type="entry name" value="EAL domain-like"/>
    <property type="match status" value="1"/>
</dbReference>
<proteinExistence type="predicted"/>
<keyword evidence="3" id="KW-1185">Reference proteome</keyword>
<reference evidence="2" key="2">
    <citation type="submission" date="2023-06" db="EMBL/GenBank/DDBJ databases">
        <authorList>
            <person name="Lucena T."/>
            <person name="Sun Q."/>
        </authorList>
    </citation>
    <scope>NUCLEOTIDE SEQUENCE</scope>
    <source>
        <strain evidence="2">CECT 7703</strain>
    </source>
</reference>
<dbReference type="RefSeq" id="WP_290333951.1">
    <property type="nucleotide sequence ID" value="NZ_JAUFPU010000018.1"/>
</dbReference>
<dbReference type="CDD" id="cd01948">
    <property type="entry name" value="EAL"/>
    <property type="match status" value="1"/>
</dbReference>
<dbReference type="PANTHER" id="PTHR33121">
    <property type="entry name" value="CYCLIC DI-GMP PHOSPHODIESTERASE PDEF"/>
    <property type="match status" value="1"/>
</dbReference>
<dbReference type="Pfam" id="PF00563">
    <property type="entry name" value="EAL"/>
    <property type="match status" value="1"/>
</dbReference>
<dbReference type="PANTHER" id="PTHR33121:SF76">
    <property type="entry name" value="SIGNALING PROTEIN"/>
    <property type="match status" value="1"/>
</dbReference>
<evidence type="ECO:0000259" key="1">
    <source>
        <dbReference type="PROSITE" id="PS50883"/>
    </source>
</evidence>
<dbReference type="PROSITE" id="PS50883">
    <property type="entry name" value="EAL"/>
    <property type="match status" value="1"/>
</dbReference>
<organism evidence="2 3">
    <name type="scientific">Chitinimonas viridis</name>
    <dbReference type="NCBI Taxonomy" id="664880"/>
    <lineage>
        <taxon>Bacteria</taxon>
        <taxon>Pseudomonadati</taxon>
        <taxon>Pseudomonadota</taxon>
        <taxon>Betaproteobacteria</taxon>
        <taxon>Neisseriales</taxon>
        <taxon>Chitinibacteraceae</taxon>
        <taxon>Chitinimonas</taxon>
    </lineage>
</organism>
<reference evidence="2" key="1">
    <citation type="journal article" date="2014" name="Int. J. Syst. Evol. Microbiol.">
        <title>Complete genome of a new Firmicutes species belonging to the dominant human colonic microbiota ('Ruminococcus bicirculans') reveals two chromosomes and a selective capacity to utilize plant glucans.</title>
        <authorList>
            <consortium name="NISC Comparative Sequencing Program"/>
            <person name="Wegmann U."/>
            <person name="Louis P."/>
            <person name="Goesmann A."/>
            <person name="Henrissat B."/>
            <person name="Duncan S.H."/>
            <person name="Flint H.J."/>
        </authorList>
    </citation>
    <scope>NUCLEOTIDE SEQUENCE</scope>
    <source>
        <strain evidence="2">CECT 7703</strain>
    </source>
</reference>
<feature type="domain" description="EAL" evidence="1">
    <location>
        <begin position="14"/>
        <end position="261"/>
    </location>
</feature>
<dbReference type="Gene3D" id="3.20.20.450">
    <property type="entry name" value="EAL domain"/>
    <property type="match status" value="1"/>
</dbReference>
<dbReference type="SMART" id="SM00052">
    <property type="entry name" value="EAL"/>
    <property type="match status" value="1"/>
</dbReference>
<name>A0ABT8BAM6_9NEIS</name>
<accession>A0ABT8BAM6</accession>